<evidence type="ECO:0000256" key="2">
    <source>
        <dbReference type="ARBA" id="ARBA00023284"/>
    </source>
</evidence>
<dbReference type="PANTHER" id="PTHR43110">
    <property type="entry name" value="THIOL PEROXIDASE"/>
    <property type="match status" value="1"/>
</dbReference>
<dbReference type="InterPro" id="IPR050455">
    <property type="entry name" value="Tpx_Peroxidase_subfamily"/>
</dbReference>
<evidence type="ECO:0000259" key="3">
    <source>
        <dbReference type="PROSITE" id="PS51352"/>
    </source>
</evidence>
<evidence type="ECO:0000313" key="4">
    <source>
        <dbReference type="EMBL" id="MCG2589795.1"/>
    </source>
</evidence>
<dbReference type="InterPro" id="IPR024706">
    <property type="entry name" value="Peroxiredoxin_AhpC-typ"/>
</dbReference>
<dbReference type="RefSeq" id="WP_237855154.1">
    <property type="nucleotide sequence ID" value="NZ_JAKLWS010000021.1"/>
</dbReference>
<keyword evidence="1" id="KW-0560">Oxidoreductase</keyword>
<name>A0ABS9KG14_9BACT</name>
<dbReference type="Pfam" id="PF00578">
    <property type="entry name" value="AhpC-TSA"/>
    <property type="match status" value="1"/>
</dbReference>
<dbReference type="Gene3D" id="3.40.30.10">
    <property type="entry name" value="Glutaredoxin"/>
    <property type="match status" value="1"/>
</dbReference>
<dbReference type="PANTHER" id="PTHR43110:SF1">
    <property type="entry name" value="THIOL PEROXIDASE"/>
    <property type="match status" value="1"/>
</dbReference>
<keyword evidence="5" id="KW-1185">Reference proteome</keyword>
<dbReference type="PIRSF" id="PIRSF000239">
    <property type="entry name" value="AHPC"/>
    <property type="match status" value="1"/>
</dbReference>
<dbReference type="InterPro" id="IPR036249">
    <property type="entry name" value="Thioredoxin-like_sf"/>
</dbReference>
<reference evidence="4" key="1">
    <citation type="submission" date="2022-01" db="EMBL/GenBank/DDBJ databases">
        <authorList>
            <person name="Wang Y."/>
        </authorList>
    </citation>
    <scope>NUCLEOTIDE SEQUENCE</scope>
    <source>
        <strain evidence="4">WB101</strain>
    </source>
</reference>
<protein>
    <submittedName>
        <fullName evidence="4">Redoxin domain-containing protein</fullName>
    </submittedName>
</protein>
<reference evidence="4" key="2">
    <citation type="submission" date="2024-05" db="EMBL/GenBank/DDBJ databases">
        <title>Rhodohalobacter halophilus gen. nov., sp. nov., a moderately halophilic member of the family Balneolaceae.</title>
        <authorList>
            <person name="Xia J."/>
        </authorList>
    </citation>
    <scope>NUCLEOTIDE SEQUENCE</scope>
    <source>
        <strain evidence="4">WB101</strain>
    </source>
</reference>
<evidence type="ECO:0000313" key="5">
    <source>
        <dbReference type="Proteomes" id="UP001165366"/>
    </source>
</evidence>
<dbReference type="EMBL" id="JAKLWS010000021">
    <property type="protein sequence ID" value="MCG2589795.1"/>
    <property type="molecule type" value="Genomic_DNA"/>
</dbReference>
<dbReference type="Proteomes" id="UP001165366">
    <property type="component" value="Unassembled WGS sequence"/>
</dbReference>
<keyword evidence="2" id="KW-0676">Redox-active center</keyword>
<organism evidence="4 5">
    <name type="scientific">Rhodohalobacter sulfatireducens</name>
    <dbReference type="NCBI Taxonomy" id="2911366"/>
    <lineage>
        <taxon>Bacteria</taxon>
        <taxon>Pseudomonadati</taxon>
        <taxon>Balneolota</taxon>
        <taxon>Balneolia</taxon>
        <taxon>Balneolales</taxon>
        <taxon>Balneolaceae</taxon>
        <taxon>Rhodohalobacter</taxon>
    </lineage>
</organism>
<gene>
    <name evidence="4" type="ORF">L6773_14535</name>
</gene>
<dbReference type="InterPro" id="IPR000866">
    <property type="entry name" value="AhpC/TSA"/>
</dbReference>
<proteinExistence type="predicted"/>
<dbReference type="SUPFAM" id="SSF52833">
    <property type="entry name" value="Thioredoxin-like"/>
    <property type="match status" value="1"/>
</dbReference>
<evidence type="ECO:0000256" key="1">
    <source>
        <dbReference type="ARBA" id="ARBA00023002"/>
    </source>
</evidence>
<comment type="caution">
    <text evidence="4">The sequence shown here is derived from an EMBL/GenBank/DDBJ whole genome shotgun (WGS) entry which is preliminary data.</text>
</comment>
<dbReference type="InterPro" id="IPR013766">
    <property type="entry name" value="Thioredoxin_domain"/>
</dbReference>
<dbReference type="PROSITE" id="PS51352">
    <property type="entry name" value="THIOREDOXIN_2"/>
    <property type="match status" value="1"/>
</dbReference>
<feature type="domain" description="Thioredoxin" evidence="3">
    <location>
        <begin position="1"/>
        <end position="152"/>
    </location>
</feature>
<sequence>MKVGDTVKDFALHDTQGQSLSLSELLENGKALILFFPLAFSSVCTDEMCHFRDNKKLYNSMNANILGISVDSFFTLREFKRANNFPFPFVSDFNKEVSRQFGVLYEDYYGMKGVAKRSAFVINKDNVVEYAEVLEDSGSLPDFKAIQKVLEK</sequence>
<accession>A0ABS9KG14</accession>